<evidence type="ECO:0000256" key="2">
    <source>
        <dbReference type="SAM" id="Phobius"/>
    </source>
</evidence>
<feature type="compositionally biased region" description="Basic and acidic residues" evidence="1">
    <location>
        <begin position="124"/>
        <end position="134"/>
    </location>
</feature>
<gene>
    <name evidence="3" type="ORF">LEP1GSC179_1395</name>
</gene>
<dbReference type="Proteomes" id="UP000006329">
    <property type="component" value="Unassembled WGS sequence"/>
</dbReference>
<protein>
    <submittedName>
        <fullName evidence="3">Uncharacterized protein</fullName>
    </submittedName>
</protein>
<feature type="compositionally biased region" description="Basic and acidic residues" evidence="1">
    <location>
        <begin position="145"/>
        <end position="157"/>
    </location>
</feature>
<organism evidence="3 4">
    <name type="scientific">Leptospira santarosai str. MOR084</name>
    <dbReference type="NCBI Taxonomy" id="1049984"/>
    <lineage>
        <taxon>Bacteria</taxon>
        <taxon>Pseudomonadati</taxon>
        <taxon>Spirochaetota</taxon>
        <taxon>Spirochaetia</taxon>
        <taxon>Leptospirales</taxon>
        <taxon>Leptospiraceae</taxon>
        <taxon>Leptospira</taxon>
    </lineage>
</organism>
<evidence type="ECO:0000256" key="1">
    <source>
        <dbReference type="SAM" id="MobiDB-lite"/>
    </source>
</evidence>
<sequence>MSVELGKRPKLKVHQENKTMDFNLKDKFQSGFSSIDGLSRNLPPQVQKTLLYTGISLAVLGVSLAVLVGIQRGKEEAAFDDQAKELDRKALFLEDIERNYNRKRRSIRYGDPDLSLTEKSSQLEIDRYEREKPKGGLLQESNLPEGKDPLRDGRREGVGTPKLPTESDQLPTEDRIKMPDRNPEDPGIVSPERNSVDQDRPALVKPPKNNSKGTPEPR</sequence>
<reference evidence="3" key="1">
    <citation type="submission" date="2012-10" db="EMBL/GenBank/DDBJ databases">
        <authorList>
            <person name="Harkins D.M."/>
            <person name="Durkin A.S."/>
            <person name="Brinkac L.M."/>
            <person name="Haft D.H."/>
            <person name="Selengut J.D."/>
            <person name="Sanka R."/>
            <person name="DePew J."/>
            <person name="Purushe J."/>
            <person name="Matthias M.A."/>
            <person name="Vinetz J.M."/>
            <person name="Sutton G.G."/>
            <person name="Nierman W.C."/>
            <person name="Fouts D.E."/>
        </authorList>
    </citation>
    <scope>NUCLEOTIDE SEQUENCE [LARGE SCALE GENOMIC DNA]</scope>
    <source>
        <strain evidence="3">MOR084</strain>
    </source>
</reference>
<dbReference type="AlphaFoldDB" id="A0A0E2BAI6"/>
<keyword evidence="2" id="KW-1133">Transmembrane helix</keyword>
<feature type="compositionally biased region" description="Basic and acidic residues" evidence="1">
    <location>
        <begin position="172"/>
        <end position="184"/>
    </location>
</feature>
<proteinExistence type="predicted"/>
<keyword evidence="2" id="KW-0472">Membrane</keyword>
<evidence type="ECO:0000313" key="4">
    <source>
        <dbReference type="Proteomes" id="UP000006329"/>
    </source>
</evidence>
<keyword evidence="4" id="KW-1185">Reference proteome</keyword>
<comment type="caution">
    <text evidence="3">The sequence shown here is derived from an EMBL/GenBank/DDBJ whole genome shotgun (WGS) entry which is preliminary data.</text>
</comment>
<feature type="compositionally biased region" description="Polar residues" evidence="1">
    <location>
        <begin position="208"/>
        <end position="218"/>
    </location>
</feature>
<keyword evidence="2" id="KW-0812">Transmembrane</keyword>
<evidence type="ECO:0000313" key="3">
    <source>
        <dbReference type="EMBL" id="EKO32338.1"/>
    </source>
</evidence>
<dbReference type="NCBIfam" id="NF047776">
    <property type="entry name" value="LIC11485_Nterm"/>
    <property type="match status" value="1"/>
</dbReference>
<name>A0A0E2BAI6_9LEPT</name>
<feature type="transmembrane region" description="Helical" evidence="2">
    <location>
        <begin position="50"/>
        <end position="70"/>
    </location>
</feature>
<accession>A0A0E2BAI6</accession>
<dbReference type="EMBL" id="AHON02000074">
    <property type="protein sequence ID" value="EKO32338.1"/>
    <property type="molecule type" value="Genomic_DNA"/>
</dbReference>
<feature type="region of interest" description="Disordered" evidence="1">
    <location>
        <begin position="120"/>
        <end position="218"/>
    </location>
</feature>